<dbReference type="PROSITE" id="PS50096">
    <property type="entry name" value="IQ"/>
    <property type="match status" value="1"/>
</dbReference>
<gene>
    <name evidence="2" type="ORF">THRCLA_10608</name>
</gene>
<keyword evidence="3" id="KW-1185">Reference proteome</keyword>
<evidence type="ECO:0000259" key="1">
    <source>
        <dbReference type="Pfam" id="PF00620"/>
    </source>
</evidence>
<dbReference type="AlphaFoldDB" id="A0A1V9YJM0"/>
<dbReference type="GO" id="GO:0007165">
    <property type="term" value="P:signal transduction"/>
    <property type="evidence" value="ECO:0007669"/>
    <property type="project" value="InterPro"/>
</dbReference>
<name>A0A1V9YJM0_9STRA</name>
<organism evidence="2 3">
    <name type="scientific">Thraustotheca clavata</name>
    <dbReference type="NCBI Taxonomy" id="74557"/>
    <lineage>
        <taxon>Eukaryota</taxon>
        <taxon>Sar</taxon>
        <taxon>Stramenopiles</taxon>
        <taxon>Oomycota</taxon>
        <taxon>Saprolegniomycetes</taxon>
        <taxon>Saprolegniales</taxon>
        <taxon>Achlyaceae</taxon>
        <taxon>Thraustotheca</taxon>
    </lineage>
</organism>
<sequence length="401" mass="47595">MGTDSWEIIATCIAYLQKIPIQDVLFHRWDGVAQVRELLLQLKAKIPNALKNVPDVALVVSALEMQLRDIHCRNDMIFPPQYYEEFVNFGCAVGQSKEESIAWMKALYAKTPQPYRNRVEFMLKFLHSQWDESNMDKMMYIVEKYAPLLLRDAKSAFMSLHHTDGFTGTTECLLFFLQHYEQRNGGVSPLEMNHCLDELIQDTVFTTLFKPFTTPQVLEKETLAAIRIQSIFRGWKCRRWSCLQILFSTRSLPKAFRQYYLNLTKRVLQWSLEKLLGEKKRLKHQLQAFDKTFFNMNYRPPTPLEKKILRPLYEMYHFLRIIVDYQQQNDKDPTCFQDFMQTATTKQLKAYKEKHQMQLLLFERHFYLCCGEMVQQEEDYGHIIQQYMQYKTLSSKLAETA</sequence>
<dbReference type="OrthoDB" id="72222at2759"/>
<dbReference type="InterPro" id="IPR000048">
    <property type="entry name" value="IQ_motif_EF-hand-BS"/>
</dbReference>
<protein>
    <recommendedName>
        <fullName evidence="1">Rho-GAP domain-containing protein</fullName>
    </recommendedName>
</protein>
<reference evidence="2 3" key="1">
    <citation type="journal article" date="2014" name="Genome Biol. Evol.">
        <title>The secreted proteins of Achlya hypogyna and Thraustotheca clavata identify the ancestral oomycete secretome and reveal gene acquisitions by horizontal gene transfer.</title>
        <authorList>
            <person name="Misner I."/>
            <person name="Blouin N."/>
            <person name="Leonard G."/>
            <person name="Richards T.A."/>
            <person name="Lane C.E."/>
        </authorList>
    </citation>
    <scope>NUCLEOTIDE SEQUENCE [LARGE SCALE GENOMIC DNA]</scope>
    <source>
        <strain evidence="2 3">ATCC 34112</strain>
    </source>
</reference>
<dbReference type="Proteomes" id="UP000243217">
    <property type="component" value="Unassembled WGS sequence"/>
</dbReference>
<feature type="domain" description="Rho-GAP" evidence="1">
    <location>
        <begin position="8"/>
        <end position="138"/>
    </location>
</feature>
<dbReference type="SUPFAM" id="SSF48350">
    <property type="entry name" value="GTPase activation domain, GAP"/>
    <property type="match status" value="1"/>
</dbReference>
<proteinExistence type="predicted"/>
<comment type="caution">
    <text evidence="2">The sequence shown here is derived from an EMBL/GenBank/DDBJ whole genome shotgun (WGS) entry which is preliminary data.</text>
</comment>
<dbReference type="Gene3D" id="1.10.555.10">
    <property type="entry name" value="Rho GTPase activation protein"/>
    <property type="match status" value="1"/>
</dbReference>
<evidence type="ECO:0000313" key="3">
    <source>
        <dbReference type="Proteomes" id="UP000243217"/>
    </source>
</evidence>
<dbReference type="Pfam" id="PF00620">
    <property type="entry name" value="RhoGAP"/>
    <property type="match status" value="1"/>
</dbReference>
<dbReference type="InterPro" id="IPR000198">
    <property type="entry name" value="RhoGAP_dom"/>
</dbReference>
<dbReference type="InterPro" id="IPR008936">
    <property type="entry name" value="Rho_GTPase_activation_prot"/>
</dbReference>
<dbReference type="Pfam" id="PF00612">
    <property type="entry name" value="IQ"/>
    <property type="match status" value="1"/>
</dbReference>
<dbReference type="EMBL" id="JNBS01003600">
    <property type="protein sequence ID" value="OQR85912.1"/>
    <property type="molecule type" value="Genomic_DNA"/>
</dbReference>
<accession>A0A1V9YJM0</accession>
<dbReference type="CDD" id="cd23767">
    <property type="entry name" value="IQCD"/>
    <property type="match status" value="1"/>
</dbReference>
<evidence type="ECO:0000313" key="2">
    <source>
        <dbReference type="EMBL" id="OQR85912.1"/>
    </source>
</evidence>